<keyword evidence="2" id="KW-1185">Reference proteome</keyword>
<evidence type="ECO:0000313" key="2">
    <source>
        <dbReference type="Proteomes" id="UP000297527"/>
    </source>
</evidence>
<dbReference type="Proteomes" id="UP000297527">
    <property type="component" value="Unassembled WGS sequence"/>
</dbReference>
<dbReference type="OrthoDB" id="2012566at2759"/>
<reference evidence="1 2" key="1">
    <citation type="submission" date="2017-12" db="EMBL/GenBank/DDBJ databases">
        <title>Comparative genomics of Botrytis spp.</title>
        <authorList>
            <person name="Valero-Jimenez C.A."/>
            <person name="Tapia P."/>
            <person name="Veloso J."/>
            <person name="Silva-Moreno E."/>
            <person name="Staats M."/>
            <person name="Valdes J.H."/>
            <person name="Van Kan J.A.L."/>
        </authorList>
    </citation>
    <scope>NUCLEOTIDE SEQUENCE [LARGE SCALE GENOMIC DNA]</scope>
    <source>
        <strain evidence="1 2">MUCL11595</strain>
    </source>
</reference>
<dbReference type="AlphaFoldDB" id="A0A4Z1ID47"/>
<evidence type="ECO:0000313" key="1">
    <source>
        <dbReference type="EMBL" id="TGO56870.1"/>
    </source>
</evidence>
<comment type="caution">
    <text evidence="1">The sequence shown here is derived from an EMBL/GenBank/DDBJ whole genome shotgun (WGS) entry which is preliminary data.</text>
</comment>
<sequence length="208" mass="24301">MNPPNDLDTASLALQVMPPGNDTITSILDNMLEYLNPDGIPYVLNPKHFPHDKKSLKTRANHYILQVYYDRTRPRIDPISCLSVLTTFHKYQRGDQLPKARDWIRDILLHRAYLHGSYYYRSAEWFFFWVYRFIKHSTYDPSIQEQFTSLLKQRIQERIGMPGDALALAMRLSVCGFVGVRNYQDMQRLRELQGEDGGGWGVGKRVFV</sequence>
<name>A0A4Z1ID47_9HELO</name>
<dbReference type="EMBL" id="PQXN01000072">
    <property type="protein sequence ID" value="TGO56870.1"/>
    <property type="molecule type" value="Genomic_DNA"/>
</dbReference>
<organism evidence="1 2">
    <name type="scientific">Botryotinia convoluta</name>
    <dbReference type="NCBI Taxonomy" id="54673"/>
    <lineage>
        <taxon>Eukaryota</taxon>
        <taxon>Fungi</taxon>
        <taxon>Dikarya</taxon>
        <taxon>Ascomycota</taxon>
        <taxon>Pezizomycotina</taxon>
        <taxon>Leotiomycetes</taxon>
        <taxon>Helotiales</taxon>
        <taxon>Sclerotiniaceae</taxon>
        <taxon>Botryotinia</taxon>
    </lineage>
</organism>
<gene>
    <name evidence="1" type="ORF">BCON_0072g00150</name>
</gene>
<accession>A0A4Z1ID47</accession>
<protein>
    <submittedName>
        <fullName evidence="1">Uncharacterized protein</fullName>
    </submittedName>
</protein>
<proteinExistence type="predicted"/>